<feature type="region of interest" description="Disordered" evidence="1">
    <location>
        <begin position="1"/>
        <end position="38"/>
    </location>
</feature>
<name>B2IL99_BEII9</name>
<dbReference type="AlphaFoldDB" id="B2IL99"/>
<dbReference type="EMBL" id="CP001017">
    <property type="protein sequence ID" value="ACB97299.1"/>
    <property type="molecule type" value="Genomic_DNA"/>
</dbReference>
<geneLocation type="plasmid" evidence="2 3">
    <name>pBIND01</name>
</geneLocation>
<feature type="region of interest" description="Disordered" evidence="1">
    <location>
        <begin position="93"/>
        <end position="130"/>
    </location>
</feature>
<dbReference type="KEGG" id="bid:Bind_3749"/>
<accession>B2IL99</accession>
<reference evidence="2 3" key="1">
    <citation type="submission" date="2008-03" db="EMBL/GenBank/DDBJ databases">
        <title>Complete sequence of plasmid1 of Beijerinckia indica subsp. indica ATCC 9039.</title>
        <authorList>
            <consortium name="US DOE Joint Genome Institute"/>
            <person name="Copeland A."/>
            <person name="Lucas S."/>
            <person name="Lapidus A."/>
            <person name="Glavina del Rio T."/>
            <person name="Dalin E."/>
            <person name="Tice H."/>
            <person name="Bruce D."/>
            <person name="Goodwin L."/>
            <person name="Pitluck S."/>
            <person name="LaButti K."/>
            <person name="Schmutz J."/>
            <person name="Larimer F."/>
            <person name="Land M."/>
            <person name="Hauser L."/>
            <person name="Kyrpides N."/>
            <person name="Mikhailova N."/>
            <person name="Dunfield P.F."/>
            <person name="Dedysh S.N."/>
            <person name="Liesack W."/>
            <person name="Saw J.H."/>
            <person name="Alam M."/>
            <person name="Chen Y."/>
            <person name="Murrell J.C."/>
            <person name="Richardson P."/>
        </authorList>
    </citation>
    <scope>NUCLEOTIDE SEQUENCE [LARGE SCALE GENOMIC DNA]</scope>
    <source>
        <strain evidence="3">ATCC 9039 / DSM 1715 / NCIMB 8712</strain>
        <plasmid evidence="2 3">pBIND01</plasmid>
    </source>
</reference>
<protein>
    <submittedName>
        <fullName evidence="2">Uncharacterized protein</fullName>
    </submittedName>
</protein>
<proteinExistence type="predicted"/>
<keyword evidence="3" id="KW-1185">Reference proteome</keyword>
<sequence>MLKTKSQAPRGGAVKPIKKRKRKSRKNRRGHAFSRERLVKSIRSIMEVSISQPSSHPKRSSASVLSLTKKGLGLRPRRAPACLPPSFLRAARSVQPVPREATRSACTPATRREAGVQAGLNPGQKRGESR</sequence>
<dbReference type="Proteomes" id="UP000001695">
    <property type="component" value="Plasmid pBIND01"/>
</dbReference>
<dbReference type="HOGENOM" id="CLU_1933925_0_0_5"/>
<evidence type="ECO:0000313" key="3">
    <source>
        <dbReference type="Proteomes" id="UP000001695"/>
    </source>
</evidence>
<evidence type="ECO:0000313" key="2">
    <source>
        <dbReference type="EMBL" id="ACB97299.1"/>
    </source>
</evidence>
<gene>
    <name evidence="2" type="ordered locus">Bind_3749</name>
</gene>
<evidence type="ECO:0000256" key="1">
    <source>
        <dbReference type="SAM" id="MobiDB-lite"/>
    </source>
</evidence>
<keyword evidence="2" id="KW-0614">Plasmid</keyword>
<feature type="compositionally biased region" description="Basic residues" evidence="1">
    <location>
        <begin position="16"/>
        <end position="32"/>
    </location>
</feature>
<organism evidence="2 3">
    <name type="scientific">Beijerinckia indica subsp. indica (strain ATCC 9039 / DSM 1715 / NCIMB 8712)</name>
    <dbReference type="NCBI Taxonomy" id="395963"/>
    <lineage>
        <taxon>Bacteria</taxon>
        <taxon>Pseudomonadati</taxon>
        <taxon>Pseudomonadota</taxon>
        <taxon>Alphaproteobacteria</taxon>
        <taxon>Hyphomicrobiales</taxon>
        <taxon>Beijerinckiaceae</taxon>
        <taxon>Beijerinckia</taxon>
    </lineage>
</organism>